<dbReference type="AlphaFoldDB" id="A0A543NJP3"/>
<sequence length="58" mass="6400">MMHPDILTAVAVERVADAQRQGHPAPARERGDRGSGNLGSLLLTWLHHIRQANARHDV</sequence>
<accession>A0A543NJP3</accession>
<dbReference type="Proteomes" id="UP000317422">
    <property type="component" value="Unassembled WGS sequence"/>
</dbReference>
<evidence type="ECO:0000313" key="2">
    <source>
        <dbReference type="Proteomes" id="UP000317422"/>
    </source>
</evidence>
<protein>
    <submittedName>
        <fullName evidence="1">Uncharacterized protein</fullName>
    </submittedName>
</protein>
<keyword evidence="2" id="KW-1185">Reference proteome</keyword>
<dbReference type="RefSeq" id="WP_170181540.1">
    <property type="nucleotide sequence ID" value="NZ_VFQC01000001.1"/>
</dbReference>
<reference evidence="1 2" key="1">
    <citation type="submission" date="2019-06" db="EMBL/GenBank/DDBJ databases">
        <title>Sequencing the genomes of 1000 actinobacteria strains.</title>
        <authorList>
            <person name="Klenk H.-P."/>
        </authorList>
    </citation>
    <scope>NUCLEOTIDE SEQUENCE [LARGE SCALE GENOMIC DNA]</scope>
    <source>
        <strain evidence="1 2">DSM 45015</strain>
    </source>
</reference>
<proteinExistence type="predicted"/>
<evidence type="ECO:0000313" key="1">
    <source>
        <dbReference type="EMBL" id="TQN32083.1"/>
    </source>
</evidence>
<gene>
    <name evidence="1" type="ORF">FHX37_2009</name>
</gene>
<organism evidence="1 2">
    <name type="scientific">Haloactinospora alba</name>
    <dbReference type="NCBI Taxonomy" id="405555"/>
    <lineage>
        <taxon>Bacteria</taxon>
        <taxon>Bacillati</taxon>
        <taxon>Actinomycetota</taxon>
        <taxon>Actinomycetes</taxon>
        <taxon>Streptosporangiales</taxon>
        <taxon>Nocardiopsidaceae</taxon>
        <taxon>Haloactinospora</taxon>
    </lineage>
</organism>
<name>A0A543NJP3_9ACTN</name>
<dbReference type="EMBL" id="VFQC01000001">
    <property type="protein sequence ID" value="TQN32083.1"/>
    <property type="molecule type" value="Genomic_DNA"/>
</dbReference>
<comment type="caution">
    <text evidence="1">The sequence shown here is derived from an EMBL/GenBank/DDBJ whole genome shotgun (WGS) entry which is preliminary data.</text>
</comment>